<keyword evidence="5" id="KW-1185">Reference proteome</keyword>
<dbReference type="RefSeq" id="WP_163457272.1">
    <property type="nucleotide sequence ID" value="NZ_JAAGOH010000009.1"/>
</dbReference>
<evidence type="ECO:0000256" key="2">
    <source>
        <dbReference type="ARBA" id="ARBA00023002"/>
    </source>
</evidence>
<dbReference type="InterPro" id="IPR011032">
    <property type="entry name" value="GroES-like_sf"/>
</dbReference>
<comment type="caution">
    <text evidence="4">The sequence shown here is derived from an EMBL/GenBank/DDBJ whole genome shotgun (WGS) entry which is preliminary data.</text>
</comment>
<proteinExistence type="predicted"/>
<organism evidence="4 5">
    <name type="scientific">Ideonella livida</name>
    <dbReference type="NCBI Taxonomy" id="2707176"/>
    <lineage>
        <taxon>Bacteria</taxon>
        <taxon>Pseudomonadati</taxon>
        <taxon>Pseudomonadota</taxon>
        <taxon>Betaproteobacteria</taxon>
        <taxon>Burkholderiales</taxon>
        <taxon>Sphaerotilaceae</taxon>
        <taxon>Ideonella</taxon>
    </lineage>
</organism>
<keyword evidence="2" id="KW-0560">Oxidoreductase</keyword>
<dbReference type="Proteomes" id="UP000484255">
    <property type="component" value="Unassembled WGS sequence"/>
</dbReference>
<dbReference type="SUPFAM" id="SSF51735">
    <property type="entry name" value="NAD(P)-binding Rossmann-fold domains"/>
    <property type="match status" value="1"/>
</dbReference>
<dbReference type="PANTHER" id="PTHR48106:SF8">
    <property type="entry name" value="OS02G0805600 PROTEIN"/>
    <property type="match status" value="1"/>
</dbReference>
<dbReference type="Gene3D" id="3.90.180.10">
    <property type="entry name" value="Medium-chain alcohol dehydrogenases, catalytic domain"/>
    <property type="match status" value="1"/>
</dbReference>
<dbReference type="EMBL" id="JAAGOH010000009">
    <property type="protein sequence ID" value="NDY91419.1"/>
    <property type="molecule type" value="Genomic_DNA"/>
</dbReference>
<evidence type="ECO:0000256" key="1">
    <source>
        <dbReference type="ARBA" id="ARBA00022857"/>
    </source>
</evidence>
<evidence type="ECO:0000313" key="4">
    <source>
        <dbReference type="EMBL" id="NDY91419.1"/>
    </source>
</evidence>
<dbReference type="Pfam" id="PF00107">
    <property type="entry name" value="ADH_zinc_N"/>
    <property type="match status" value="1"/>
</dbReference>
<gene>
    <name evidence="4" type="ORF">G3A44_09470</name>
</gene>
<dbReference type="InterPro" id="IPR020843">
    <property type="entry name" value="ER"/>
</dbReference>
<dbReference type="InterPro" id="IPR036291">
    <property type="entry name" value="NAD(P)-bd_dom_sf"/>
</dbReference>
<sequence length="331" mass="34741">MRAIEISRHGGPEVLVPAERPRPVPGPGEVLIQVAASGINRPDVLQRKGAYAPPPGASDLPGLEVAGILLDGDDSALQLAGLERGQAVCALVAGGGYAEFCVAPAVQCLPVPRGWSLLEAATLPETFFTVWSNVFERAALQAGETLLIQGGSSGIGVTAIQLAKAFGARVLVTAGSPEKCQACVALGADAAIDYRTQDFAEEVRRLTDGRGADVILDMVAGDYVSREIACLADDGRLVIIAVQGGVKAQFNAGEVLRRRLTVTGSTLRPRSEAFKGGIARALRQRVWPLIESGRIRPVIDRVFPAAQAASAHACMEASQHVGKIVLDWSLN</sequence>
<dbReference type="SUPFAM" id="SSF50129">
    <property type="entry name" value="GroES-like"/>
    <property type="match status" value="1"/>
</dbReference>
<name>A0A7C9TIL6_9BURK</name>
<protein>
    <submittedName>
        <fullName evidence="4">NAD(P)H-quinone oxidoreductase</fullName>
    </submittedName>
</protein>
<accession>A0A7C9TIL6</accession>
<dbReference type="SMART" id="SM00829">
    <property type="entry name" value="PKS_ER"/>
    <property type="match status" value="1"/>
</dbReference>
<dbReference type="InterPro" id="IPR013149">
    <property type="entry name" value="ADH-like_C"/>
</dbReference>
<reference evidence="4 5" key="1">
    <citation type="submission" date="2020-02" db="EMBL/GenBank/DDBJ databases">
        <title>Ideonella bacterium strain TBM-1.</title>
        <authorList>
            <person name="Chen W.-M."/>
        </authorList>
    </citation>
    <scope>NUCLEOTIDE SEQUENCE [LARGE SCALE GENOMIC DNA]</scope>
    <source>
        <strain evidence="4 5">TBM-1</strain>
    </source>
</reference>
<dbReference type="InterPro" id="IPR014189">
    <property type="entry name" value="Quinone_OxRdtase_PIG3"/>
</dbReference>
<dbReference type="PANTHER" id="PTHR48106">
    <property type="entry name" value="QUINONE OXIDOREDUCTASE PIG3-RELATED"/>
    <property type="match status" value="1"/>
</dbReference>
<feature type="domain" description="Enoyl reductase (ER)" evidence="3">
    <location>
        <begin position="10"/>
        <end position="326"/>
    </location>
</feature>
<evidence type="ECO:0000313" key="5">
    <source>
        <dbReference type="Proteomes" id="UP000484255"/>
    </source>
</evidence>
<dbReference type="Gene3D" id="3.40.50.720">
    <property type="entry name" value="NAD(P)-binding Rossmann-like Domain"/>
    <property type="match status" value="1"/>
</dbReference>
<dbReference type="InterPro" id="IPR013154">
    <property type="entry name" value="ADH-like_N"/>
</dbReference>
<keyword evidence="1" id="KW-0521">NADP</keyword>
<dbReference type="GO" id="GO:0070402">
    <property type="term" value="F:NADPH binding"/>
    <property type="evidence" value="ECO:0007669"/>
    <property type="project" value="TreeGrafter"/>
</dbReference>
<dbReference type="GO" id="GO:0016651">
    <property type="term" value="F:oxidoreductase activity, acting on NAD(P)H"/>
    <property type="evidence" value="ECO:0007669"/>
    <property type="project" value="TreeGrafter"/>
</dbReference>
<evidence type="ECO:0000259" key="3">
    <source>
        <dbReference type="SMART" id="SM00829"/>
    </source>
</evidence>
<dbReference type="CDD" id="cd05276">
    <property type="entry name" value="p53_inducible_oxidoreductase"/>
    <property type="match status" value="1"/>
</dbReference>
<dbReference type="AlphaFoldDB" id="A0A7C9TIL6"/>
<dbReference type="NCBIfam" id="TIGR02824">
    <property type="entry name" value="quinone_pig3"/>
    <property type="match status" value="1"/>
</dbReference>
<dbReference type="Pfam" id="PF08240">
    <property type="entry name" value="ADH_N"/>
    <property type="match status" value="1"/>
</dbReference>